<feature type="compositionally biased region" description="Low complexity" evidence="1">
    <location>
        <begin position="14"/>
        <end position="25"/>
    </location>
</feature>
<proteinExistence type="predicted"/>
<dbReference type="AlphaFoldDB" id="W7SZN6"/>
<sequence>MSPYAVTTSSTLAPHPSSPSSFPPSTTATVAEAFLASPTQWALGERLILNGRRIFVPRGTREQVEKSRDPCEVVASVLEFAFTLDASSGTEELVLLLDAVAALKHDPRPPPPA</sequence>
<dbReference type="Proteomes" id="UP000019335">
    <property type="component" value="Unassembled WGS sequence"/>
</dbReference>
<comment type="caution">
    <text evidence="2">The sequence shown here is derived from an EMBL/GenBank/DDBJ whole genome shotgun (WGS) entry which is preliminary data.</text>
</comment>
<reference evidence="2 3" key="1">
    <citation type="journal article" date="2014" name="Mol. Plant">
        <title>Chromosome Scale Genome Assembly and Transcriptome Profiling of Nannochloropsis gaditana in Nitrogen Depletion.</title>
        <authorList>
            <person name="Corteggiani Carpinelli E."/>
            <person name="Telatin A."/>
            <person name="Vitulo N."/>
            <person name="Forcato C."/>
            <person name="D'Angelo M."/>
            <person name="Schiavon R."/>
            <person name="Vezzi A."/>
            <person name="Giacometti G.M."/>
            <person name="Morosinotto T."/>
            <person name="Valle G."/>
        </authorList>
    </citation>
    <scope>NUCLEOTIDE SEQUENCE [LARGE SCALE GENOMIC DNA]</scope>
    <source>
        <strain evidence="2 3">B-31</strain>
    </source>
</reference>
<feature type="region of interest" description="Disordered" evidence="1">
    <location>
        <begin position="1"/>
        <end position="26"/>
    </location>
</feature>
<accession>W7SZN6</accession>
<dbReference type="EMBL" id="AZIL01003701">
    <property type="protein sequence ID" value="EWM19927.1"/>
    <property type="molecule type" value="Genomic_DNA"/>
</dbReference>
<evidence type="ECO:0000313" key="2">
    <source>
        <dbReference type="EMBL" id="EWM19927.1"/>
    </source>
</evidence>
<protein>
    <submittedName>
        <fullName evidence="2">Uncharacterized protein</fullName>
    </submittedName>
</protein>
<gene>
    <name evidence="2" type="ORF">Naga_103002g1</name>
</gene>
<evidence type="ECO:0000313" key="3">
    <source>
        <dbReference type="Proteomes" id="UP000019335"/>
    </source>
</evidence>
<organism evidence="2 3">
    <name type="scientific">Nannochloropsis gaditana</name>
    <dbReference type="NCBI Taxonomy" id="72520"/>
    <lineage>
        <taxon>Eukaryota</taxon>
        <taxon>Sar</taxon>
        <taxon>Stramenopiles</taxon>
        <taxon>Ochrophyta</taxon>
        <taxon>Eustigmatophyceae</taxon>
        <taxon>Eustigmatales</taxon>
        <taxon>Monodopsidaceae</taxon>
        <taxon>Nannochloropsis</taxon>
    </lineage>
</organism>
<feature type="compositionally biased region" description="Polar residues" evidence="1">
    <location>
        <begin position="1"/>
        <end position="12"/>
    </location>
</feature>
<name>W7SZN6_9STRA</name>
<keyword evidence="3" id="KW-1185">Reference proteome</keyword>
<evidence type="ECO:0000256" key="1">
    <source>
        <dbReference type="SAM" id="MobiDB-lite"/>
    </source>
</evidence>